<name>A0AC61KXQ1_9EURY</name>
<reference evidence="1" key="1">
    <citation type="submission" date="2018-01" db="EMBL/GenBank/DDBJ databases">
        <authorList>
            <person name="Krukenberg V."/>
        </authorList>
    </citation>
    <scope>NUCLEOTIDE SEQUENCE</scope>
    <source>
        <strain evidence="1">E20ANME2</strain>
    </source>
</reference>
<evidence type="ECO:0000313" key="1">
    <source>
        <dbReference type="EMBL" id="PXF55679.1"/>
    </source>
</evidence>
<accession>A0AC61KXQ1</accession>
<organism evidence="1 2">
    <name type="scientific">Candidatus Methanogaster sp</name>
    <dbReference type="NCBI Taxonomy" id="3386292"/>
    <lineage>
        <taxon>Archaea</taxon>
        <taxon>Methanobacteriati</taxon>
        <taxon>Methanobacteriota</taxon>
        <taxon>Stenosarchaea group</taxon>
        <taxon>Methanomicrobia</taxon>
        <taxon>Methanosarcinales</taxon>
        <taxon>ANME-2 cluster</taxon>
        <taxon>Candidatus Methanogasteraceae</taxon>
        <taxon>Candidatus Methanogaster</taxon>
    </lineage>
</organism>
<dbReference type="EMBL" id="PQXF01000123">
    <property type="protein sequence ID" value="PXF55679.1"/>
    <property type="molecule type" value="Genomic_DNA"/>
</dbReference>
<sequence>MKPLPNISTSPNTKYVPGRSIAEISEQHNIPADAIIKLGSNENPLGPTPAAVRAIIEHANEVSIYPDSDASGLCDALSGYTGYPSTNIVASAGMDGVIDTLMRMLMPGVAIIPAPTFSYYAISARTHHGTPVFIPRDENSGFDPQAVLSQVTDETRVIFLCSPNNPSGNLVPESDLRTILAGCSDCNGCDGCGAVVFLDEAYVEFARTSMIHLVREYDNLVVGRTLSKAFGLAGLRVGYAVMPEKMRDEYLGYATPFSVSSLASAAGIAALGDDAHLKQSVTLVRDGRRMLMEIPFRVYPSEANFVLVDVSPYRSGDVCELLARKGIIVRDCSSFRGAGDALVRVSVGTPEQNERVVEAFLEFKSRNVATL</sequence>
<evidence type="ECO:0000313" key="2">
    <source>
        <dbReference type="Proteomes" id="UP000248329"/>
    </source>
</evidence>
<gene>
    <name evidence="1" type="ORF">C4B59_17370</name>
</gene>
<proteinExistence type="predicted"/>
<dbReference type="Proteomes" id="UP000248329">
    <property type="component" value="Unassembled WGS sequence"/>
</dbReference>
<comment type="caution">
    <text evidence="1">The sequence shown here is derived from an EMBL/GenBank/DDBJ whole genome shotgun (WGS) entry which is preliminary data.</text>
</comment>
<protein>
    <submittedName>
        <fullName evidence="1">Histidinol-phosphate transaminase</fullName>
    </submittedName>
</protein>